<comment type="similarity">
    <text evidence="1 4 7">Belongs to the tRNA pseudouridine synthase TruA family.</text>
</comment>
<dbReference type="Pfam" id="PF01416">
    <property type="entry name" value="PseudoU_synth_1"/>
    <property type="match status" value="2"/>
</dbReference>
<dbReference type="CDD" id="cd02570">
    <property type="entry name" value="PseudoU_synth_EcTruA"/>
    <property type="match status" value="1"/>
</dbReference>
<feature type="domain" description="Pseudouridine synthase I TruA alpha/beta" evidence="8">
    <location>
        <begin position="8"/>
        <end position="104"/>
    </location>
</feature>
<dbReference type="GO" id="GO:0003723">
    <property type="term" value="F:RNA binding"/>
    <property type="evidence" value="ECO:0007669"/>
    <property type="project" value="InterPro"/>
</dbReference>
<dbReference type="AlphaFoldDB" id="A0A9C9JZH6"/>
<dbReference type="InterPro" id="IPR020094">
    <property type="entry name" value="TruA/RsuA/RluB/E/F_N"/>
</dbReference>
<feature type="binding site" evidence="4 6">
    <location>
        <position position="110"/>
    </location>
    <ligand>
        <name>substrate</name>
    </ligand>
</feature>
<dbReference type="EC" id="5.4.99.12" evidence="4"/>
<dbReference type="FunFam" id="3.30.70.580:FF:000001">
    <property type="entry name" value="tRNA pseudouridine synthase A"/>
    <property type="match status" value="1"/>
</dbReference>
<dbReference type="InterPro" id="IPR020103">
    <property type="entry name" value="PsdUridine_synth_cat_dom_sf"/>
</dbReference>
<evidence type="ECO:0000256" key="3">
    <source>
        <dbReference type="ARBA" id="ARBA00023235"/>
    </source>
</evidence>
<dbReference type="GO" id="GO:0031119">
    <property type="term" value="P:tRNA pseudouridine synthesis"/>
    <property type="evidence" value="ECO:0007669"/>
    <property type="project" value="UniProtKB-UniRule"/>
</dbReference>
<comment type="function">
    <text evidence="4">Formation of pseudouridine at positions 38, 39 and 40 in the anticodon stem and loop of transfer RNAs.</text>
</comment>
<keyword evidence="3 4" id="KW-0413">Isomerase</keyword>
<protein>
    <recommendedName>
        <fullName evidence="4">tRNA pseudouridine synthase A</fullName>
        <ecNumber evidence="4">5.4.99.12</ecNumber>
    </recommendedName>
    <alternativeName>
        <fullName evidence="4">tRNA pseudouridine(38-40) synthase</fullName>
    </alternativeName>
    <alternativeName>
        <fullName evidence="4">tRNA pseudouridylate synthase I</fullName>
    </alternativeName>
    <alternativeName>
        <fullName evidence="4">tRNA-uridine isomerase I</fullName>
    </alternativeName>
</protein>
<comment type="subunit">
    <text evidence="4">Homodimer.</text>
</comment>
<dbReference type="InterPro" id="IPR020095">
    <property type="entry name" value="PsdUridine_synth_TruA_C"/>
</dbReference>
<feature type="domain" description="Pseudouridine synthase I TruA alpha/beta" evidence="8">
    <location>
        <begin position="144"/>
        <end position="239"/>
    </location>
</feature>
<comment type="caution">
    <text evidence="4">Lacks conserved residue(s) required for the propagation of feature annotation.</text>
</comment>
<sequence>MKNIRMLIEYDGTDFFGWQYQPERRTVQGELEKALKTVLNEEVKLIGAGRTDQGVHALGQVANFSSSSRLDIKKIQKAVNSLTGDDVYIKQIETVEIDFHSRYSARSKIYRYHMIFEPYPTRIRYNWFIKHRPDTERMKDVFPYLLGEHDFKGFSVHNGEKNTRCTLFRINLTETTSGIIIEIEGDRFLRKMVRGIVGFVLDVGRGRFSPGDAEGVLNDGLNGLYFAPAHGLFLIEVKY</sequence>
<evidence type="ECO:0000256" key="2">
    <source>
        <dbReference type="ARBA" id="ARBA00022694"/>
    </source>
</evidence>
<evidence type="ECO:0000259" key="8">
    <source>
        <dbReference type="Pfam" id="PF01416"/>
    </source>
</evidence>
<dbReference type="InterPro" id="IPR020097">
    <property type="entry name" value="PsdUridine_synth_TruA_a/b_dom"/>
</dbReference>
<dbReference type="HAMAP" id="MF_00171">
    <property type="entry name" value="TruA"/>
    <property type="match status" value="1"/>
</dbReference>
<feature type="active site" description="Nucleophile" evidence="4 5">
    <location>
        <position position="52"/>
    </location>
</feature>
<reference evidence="9" key="1">
    <citation type="journal article" date="2020" name="mSystems">
        <title>Genome- and Community-Level Interaction Insights into Carbon Utilization and Element Cycling Functions of Hydrothermarchaeota in Hydrothermal Sediment.</title>
        <authorList>
            <person name="Zhou Z."/>
            <person name="Liu Y."/>
            <person name="Xu W."/>
            <person name="Pan J."/>
            <person name="Luo Z.H."/>
            <person name="Li M."/>
        </authorList>
    </citation>
    <scope>NUCLEOTIDE SEQUENCE</scope>
    <source>
        <strain evidence="9">HyVt-388</strain>
    </source>
</reference>
<dbReference type="PIRSF" id="PIRSF001430">
    <property type="entry name" value="tRNA_psdUrid_synth"/>
    <property type="match status" value="1"/>
</dbReference>
<name>A0A9C9JZH6_UNCW3</name>
<dbReference type="EMBL" id="DRIG01000020">
    <property type="protein sequence ID" value="HEC77803.1"/>
    <property type="molecule type" value="Genomic_DNA"/>
</dbReference>
<evidence type="ECO:0000256" key="1">
    <source>
        <dbReference type="ARBA" id="ARBA00009375"/>
    </source>
</evidence>
<evidence type="ECO:0000313" key="9">
    <source>
        <dbReference type="EMBL" id="HEC77803.1"/>
    </source>
</evidence>
<dbReference type="SUPFAM" id="SSF55120">
    <property type="entry name" value="Pseudouridine synthase"/>
    <property type="match status" value="1"/>
</dbReference>
<dbReference type="PANTHER" id="PTHR11142">
    <property type="entry name" value="PSEUDOURIDYLATE SYNTHASE"/>
    <property type="match status" value="1"/>
</dbReference>
<dbReference type="GO" id="GO:0160147">
    <property type="term" value="F:tRNA pseudouridine(38-40) synthase activity"/>
    <property type="evidence" value="ECO:0007669"/>
    <property type="project" value="UniProtKB-EC"/>
</dbReference>
<dbReference type="Proteomes" id="UP000885826">
    <property type="component" value="Unassembled WGS sequence"/>
</dbReference>
<dbReference type="NCBIfam" id="TIGR00071">
    <property type="entry name" value="hisT_truA"/>
    <property type="match status" value="1"/>
</dbReference>
<evidence type="ECO:0000256" key="6">
    <source>
        <dbReference type="PIRSR" id="PIRSR001430-2"/>
    </source>
</evidence>
<organism evidence="9 10">
    <name type="scientific">candidate division WOR-3 bacterium</name>
    <dbReference type="NCBI Taxonomy" id="2052148"/>
    <lineage>
        <taxon>Bacteria</taxon>
        <taxon>Bacteria division WOR-3</taxon>
    </lineage>
</organism>
<evidence type="ECO:0000256" key="7">
    <source>
        <dbReference type="RuleBase" id="RU003792"/>
    </source>
</evidence>
<comment type="caution">
    <text evidence="9">The sequence shown here is derived from an EMBL/GenBank/DDBJ whole genome shotgun (WGS) entry which is preliminary data.</text>
</comment>
<comment type="catalytic activity">
    <reaction evidence="4 7">
        <text>uridine(38/39/40) in tRNA = pseudouridine(38/39/40) in tRNA</text>
        <dbReference type="Rhea" id="RHEA:22376"/>
        <dbReference type="Rhea" id="RHEA-COMP:10085"/>
        <dbReference type="Rhea" id="RHEA-COMP:10087"/>
        <dbReference type="ChEBI" id="CHEBI:65314"/>
        <dbReference type="ChEBI" id="CHEBI:65315"/>
        <dbReference type="EC" id="5.4.99.12"/>
    </reaction>
</comment>
<gene>
    <name evidence="4 9" type="primary">truA</name>
    <name evidence="9" type="ORF">ENI34_01500</name>
</gene>
<evidence type="ECO:0000313" key="10">
    <source>
        <dbReference type="Proteomes" id="UP000885826"/>
    </source>
</evidence>
<evidence type="ECO:0000256" key="4">
    <source>
        <dbReference type="HAMAP-Rule" id="MF_00171"/>
    </source>
</evidence>
<dbReference type="PANTHER" id="PTHR11142:SF0">
    <property type="entry name" value="TRNA PSEUDOURIDINE SYNTHASE-LIKE 1"/>
    <property type="match status" value="1"/>
</dbReference>
<accession>A0A9C9JZH6</accession>
<dbReference type="Gene3D" id="3.30.70.660">
    <property type="entry name" value="Pseudouridine synthase I, catalytic domain, C-terminal subdomain"/>
    <property type="match status" value="1"/>
</dbReference>
<dbReference type="InterPro" id="IPR001406">
    <property type="entry name" value="PsdUridine_synth_TruA"/>
</dbReference>
<keyword evidence="2 4" id="KW-0819">tRNA processing</keyword>
<dbReference type="Gene3D" id="3.30.70.580">
    <property type="entry name" value="Pseudouridine synthase I, catalytic domain, N-terminal subdomain"/>
    <property type="match status" value="1"/>
</dbReference>
<evidence type="ECO:0000256" key="5">
    <source>
        <dbReference type="PIRSR" id="PIRSR001430-1"/>
    </source>
</evidence>
<proteinExistence type="inferred from homology"/>